<name>F0SCZ6_PSESL</name>
<dbReference type="Gene3D" id="3.40.1440.10">
    <property type="entry name" value="GIY-YIG endonuclease"/>
    <property type="match status" value="1"/>
</dbReference>
<dbReference type="SMART" id="SM00479">
    <property type="entry name" value="EXOIII"/>
    <property type="match status" value="1"/>
</dbReference>
<dbReference type="RefSeq" id="WP_013632252.1">
    <property type="nucleotide sequence ID" value="NC_015177.1"/>
</dbReference>
<protein>
    <submittedName>
        <fullName evidence="4">DNA polymerase III, epsilon subunit</fullName>
        <ecNumber evidence="4">2.7.7.7</ecNumber>
    </submittedName>
</protein>
<dbReference type="eggNOG" id="COG0847">
    <property type="taxonomic scope" value="Bacteria"/>
</dbReference>
<dbReference type="KEGG" id="psn:Pedsa_1185"/>
<dbReference type="GO" id="GO:0003887">
    <property type="term" value="F:DNA-directed DNA polymerase activity"/>
    <property type="evidence" value="ECO:0007669"/>
    <property type="project" value="UniProtKB-EC"/>
</dbReference>
<comment type="function">
    <text evidence="1">DNA polymerase III is a complex, multichain enzyme responsible for most of the replicative synthesis in bacteria. The epsilon subunit contain the editing function and is a proofreading 3'-5' exonuclease.</text>
</comment>
<dbReference type="Pfam" id="PF00929">
    <property type="entry name" value="RNase_T"/>
    <property type="match status" value="1"/>
</dbReference>
<keyword evidence="5" id="KW-1185">Reference proteome</keyword>
<dbReference type="Gene3D" id="3.30.420.10">
    <property type="entry name" value="Ribonuclease H-like superfamily/Ribonuclease H"/>
    <property type="match status" value="1"/>
</dbReference>
<dbReference type="EMBL" id="CP002545">
    <property type="protein sequence ID" value="ADY51753.1"/>
    <property type="molecule type" value="Genomic_DNA"/>
</dbReference>
<feature type="domain" description="GIY-YIG" evidence="3">
    <location>
        <begin position="201"/>
        <end position="279"/>
    </location>
</feature>
<accession>F0SCZ6</accession>
<dbReference type="AlphaFoldDB" id="F0SCZ6"/>
<dbReference type="HOGENOM" id="CLU_030720_1_0_10"/>
<keyword evidence="4" id="KW-0808">Transferase</keyword>
<dbReference type="GO" id="GO:0005829">
    <property type="term" value="C:cytosol"/>
    <property type="evidence" value="ECO:0007669"/>
    <property type="project" value="TreeGrafter"/>
</dbReference>
<dbReference type="InterPro" id="IPR013520">
    <property type="entry name" value="Ribonucl_H"/>
</dbReference>
<dbReference type="eggNOG" id="COG0322">
    <property type="taxonomic scope" value="Bacteria"/>
</dbReference>
<dbReference type="SMART" id="SM00465">
    <property type="entry name" value="GIYc"/>
    <property type="match status" value="1"/>
</dbReference>
<dbReference type="GO" id="GO:0045004">
    <property type="term" value="P:DNA replication proofreading"/>
    <property type="evidence" value="ECO:0007669"/>
    <property type="project" value="TreeGrafter"/>
</dbReference>
<organism evidence="4 5">
    <name type="scientific">Pseudopedobacter saltans (strain ATCC 51119 / DSM 12145 / JCM 21818 / CCUG 39354 / LMG 10337 / NBRC 100064 / NCIMB 13643)</name>
    <name type="common">Pedobacter saltans</name>
    <dbReference type="NCBI Taxonomy" id="762903"/>
    <lineage>
        <taxon>Bacteria</taxon>
        <taxon>Pseudomonadati</taxon>
        <taxon>Bacteroidota</taxon>
        <taxon>Sphingobacteriia</taxon>
        <taxon>Sphingobacteriales</taxon>
        <taxon>Sphingobacteriaceae</taxon>
        <taxon>Pseudopedobacter</taxon>
    </lineage>
</organism>
<dbReference type="SUPFAM" id="SSF53098">
    <property type="entry name" value="Ribonuclease H-like"/>
    <property type="match status" value="1"/>
</dbReference>
<dbReference type="CDD" id="cd06127">
    <property type="entry name" value="DEDDh"/>
    <property type="match status" value="1"/>
</dbReference>
<evidence type="ECO:0000256" key="1">
    <source>
        <dbReference type="ARBA" id="ARBA00025483"/>
    </source>
</evidence>
<dbReference type="PROSITE" id="PS50164">
    <property type="entry name" value="GIY_YIG"/>
    <property type="match status" value="1"/>
</dbReference>
<proteinExistence type="predicted"/>
<dbReference type="InterPro" id="IPR000305">
    <property type="entry name" value="GIY-YIG_endonuc"/>
</dbReference>
<dbReference type="SUPFAM" id="SSF82771">
    <property type="entry name" value="GIY-YIG endonuclease"/>
    <property type="match status" value="1"/>
</dbReference>
<reference evidence="5" key="2">
    <citation type="submission" date="2011-02" db="EMBL/GenBank/DDBJ databases">
        <title>The complete genome of Pedobacter saltans DSM 12145.</title>
        <authorList>
            <consortium name="US DOE Joint Genome Institute (JGI-PGF)"/>
            <person name="Lucas S."/>
            <person name="Copeland A."/>
            <person name="Lapidus A."/>
            <person name="Bruce D."/>
            <person name="Goodwin L."/>
            <person name="Pitluck S."/>
            <person name="Kyrpides N."/>
            <person name="Mavromatis K."/>
            <person name="Pagani I."/>
            <person name="Ivanova N."/>
            <person name="Ovchinnikova G."/>
            <person name="Lu M."/>
            <person name="Detter J.C."/>
            <person name="Han C."/>
            <person name="Land M."/>
            <person name="Hauser L."/>
            <person name="Markowitz V."/>
            <person name="Cheng J.-F."/>
            <person name="Hugenholtz P."/>
            <person name="Woyke T."/>
            <person name="Wu D."/>
            <person name="Tindall B."/>
            <person name="Pomrenke H.G."/>
            <person name="Brambilla E."/>
            <person name="Klenk H.-P."/>
            <person name="Eisen J.A."/>
        </authorList>
    </citation>
    <scope>NUCLEOTIDE SEQUENCE [LARGE SCALE GENOMIC DNA]</scope>
    <source>
        <strain evidence="5">ATCC 51119 / DSM 12145 / JCM 21818 / LMG 10337 / NBRC 100064 / NCIMB 13643</strain>
    </source>
</reference>
<dbReference type="EC" id="2.7.7.7" evidence="4"/>
<dbReference type="FunFam" id="3.30.420.10:FF:000045">
    <property type="entry name" value="3'-5' exonuclease DinG"/>
    <property type="match status" value="1"/>
</dbReference>
<dbReference type="InterPro" id="IPR012337">
    <property type="entry name" value="RNaseH-like_sf"/>
</dbReference>
<gene>
    <name evidence="4" type="ordered locus">Pedsa_1185</name>
</gene>
<dbReference type="STRING" id="762903.Pedsa_1185"/>
<dbReference type="GO" id="GO:0008408">
    <property type="term" value="F:3'-5' exonuclease activity"/>
    <property type="evidence" value="ECO:0007669"/>
    <property type="project" value="TreeGrafter"/>
</dbReference>
<dbReference type="Proteomes" id="UP000000310">
    <property type="component" value="Chromosome"/>
</dbReference>
<keyword evidence="4" id="KW-0548">Nucleotidyltransferase</keyword>
<evidence type="ECO:0000313" key="5">
    <source>
        <dbReference type="Proteomes" id="UP000000310"/>
    </source>
</evidence>
<dbReference type="PANTHER" id="PTHR30231:SF41">
    <property type="entry name" value="DNA POLYMERASE III SUBUNIT EPSILON"/>
    <property type="match status" value="1"/>
</dbReference>
<dbReference type="InterPro" id="IPR006054">
    <property type="entry name" value="DnaQ"/>
</dbReference>
<dbReference type="CDD" id="cd10434">
    <property type="entry name" value="GIY-YIG_UvrC_Cho"/>
    <property type="match status" value="1"/>
</dbReference>
<sequence length="459" mass="52417">MEGRKNYAIVDIETTGAYAGGSRMTEIAVLIHDGVQVVEEYHTLINPKQSIPHYIQVLTGISDDMVSDAPEFENVAAKVFSLLQDKIFVAHNVGFDYSFVHSQLRECGYYLRSPKLCTVRLSRKCFPGLPSYSLGKLCQSLGIAINDRHRAYGDARATAVLFGRILSADNEGHIQLQLKKGYKEHRLPSQVPLSEFEQLPERPGVYFFRDKHGKLIYVGKAINIRKRVHSHFTGNNTSQRRQLFIKNISHIDFEETGTELMALLKECHYIKQHWPEYNRALKQYEPKFGLIDYVDNSGFIRLCICRLPVGSRALCYFDNVVEATQCLLGLIDRFGLDSRLCVFYRDRKNTEPVNIASNAEVRNEIVAAVHNSRIEEAIASLEDQVTSFVVVDKGRNADEKSYIYYKNNKVYALGFMATDETVSGIEDYIKQEDRCHSNFYMCQLVKKYAASYPQQVQLL</sequence>
<evidence type="ECO:0000313" key="4">
    <source>
        <dbReference type="EMBL" id="ADY51753.1"/>
    </source>
</evidence>
<reference evidence="4 5" key="1">
    <citation type="journal article" date="2011" name="Stand. Genomic Sci.">
        <title>Complete genome sequence of the gliding, heparinolytic Pedobacter saltans type strain (113).</title>
        <authorList>
            <person name="Liolios K."/>
            <person name="Sikorski J."/>
            <person name="Lu M."/>
            <person name="Nolan M."/>
            <person name="Lapidus A."/>
            <person name="Lucas S."/>
            <person name="Hammon N."/>
            <person name="Deshpande S."/>
            <person name="Cheng J.F."/>
            <person name="Tapia R."/>
            <person name="Han C."/>
            <person name="Goodwin L."/>
            <person name="Pitluck S."/>
            <person name="Huntemann M."/>
            <person name="Ivanova N."/>
            <person name="Pagani I."/>
            <person name="Mavromatis K."/>
            <person name="Ovchinikova G."/>
            <person name="Pati A."/>
            <person name="Chen A."/>
            <person name="Palaniappan K."/>
            <person name="Land M."/>
            <person name="Hauser L."/>
            <person name="Brambilla E.M."/>
            <person name="Kotsyurbenko O."/>
            <person name="Rohde M."/>
            <person name="Tindall B.J."/>
            <person name="Abt B."/>
            <person name="Goker M."/>
            <person name="Detter J.C."/>
            <person name="Woyke T."/>
            <person name="Bristow J."/>
            <person name="Eisen J.A."/>
            <person name="Markowitz V."/>
            <person name="Hugenholtz P."/>
            <person name="Klenk H.P."/>
            <person name="Kyrpides N.C."/>
        </authorList>
    </citation>
    <scope>NUCLEOTIDE SEQUENCE [LARGE SCALE GENOMIC DNA]</scope>
    <source>
        <strain evidence="5">ATCC 51119 / DSM 12145 / JCM 21818 / LMG 10337 / NBRC 100064 / NCIMB 13643</strain>
    </source>
</reference>
<dbReference type="InterPro" id="IPR035901">
    <property type="entry name" value="GIY-YIG_endonuc_sf"/>
</dbReference>
<dbReference type="Pfam" id="PF01541">
    <property type="entry name" value="GIY-YIG"/>
    <property type="match status" value="1"/>
</dbReference>
<dbReference type="OrthoDB" id="9803913at2"/>
<evidence type="ECO:0000256" key="2">
    <source>
        <dbReference type="ARBA" id="ARBA00026073"/>
    </source>
</evidence>
<dbReference type="NCBIfam" id="TIGR00573">
    <property type="entry name" value="dnaq"/>
    <property type="match status" value="1"/>
</dbReference>
<dbReference type="GO" id="GO:0003677">
    <property type="term" value="F:DNA binding"/>
    <property type="evidence" value="ECO:0007669"/>
    <property type="project" value="InterPro"/>
</dbReference>
<dbReference type="InterPro" id="IPR047296">
    <property type="entry name" value="GIY-YIG_UvrC_Cho"/>
</dbReference>
<dbReference type="GO" id="GO:0006289">
    <property type="term" value="P:nucleotide-excision repair"/>
    <property type="evidence" value="ECO:0007669"/>
    <property type="project" value="InterPro"/>
</dbReference>
<comment type="subunit">
    <text evidence="2">DNA polymerase III contains a core (composed of alpha, epsilon and theta chains) that associates with a tau subunit. This core dimerizes to form the POLIII' complex. PolIII' associates with the gamma complex (composed of gamma, delta, delta', psi and chi chains) and with the beta chain to form the complete DNA polymerase III complex.</text>
</comment>
<evidence type="ECO:0000259" key="3">
    <source>
        <dbReference type="PROSITE" id="PS50164"/>
    </source>
</evidence>
<dbReference type="PANTHER" id="PTHR30231">
    <property type="entry name" value="DNA POLYMERASE III SUBUNIT EPSILON"/>
    <property type="match status" value="1"/>
</dbReference>
<dbReference type="InterPro" id="IPR036397">
    <property type="entry name" value="RNaseH_sf"/>
</dbReference>